<reference evidence="1 2" key="1">
    <citation type="submission" date="2010-03" db="EMBL/GenBank/DDBJ databases">
        <authorList>
            <consortium name="The Broad Institute Genome Sequencing Platform"/>
            <person name="Ward D."/>
            <person name="Earl A."/>
            <person name="Feldgarden M."/>
            <person name="Gevers D."/>
            <person name="Young S."/>
            <person name="Zeng Q."/>
            <person name="Koehrsen M."/>
            <person name="Alvarado L."/>
            <person name="Berlin A.M."/>
            <person name="Borenstein D."/>
            <person name="Chapman S.B."/>
            <person name="Chen Z."/>
            <person name="Engels R."/>
            <person name="Freedman E."/>
            <person name="Gellesch M."/>
            <person name="Goldberg J."/>
            <person name="Griggs A."/>
            <person name="Gujja S."/>
            <person name="Heilman E.R."/>
            <person name="Heiman D.I."/>
            <person name="Hepburn T.A."/>
            <person name="Howarth C."/>
            <person name="Jen D."/>
            <person name="Larson L."/>
            <person name="Mehta T."/>
            <person name="Park D."/>
            <person name="Pearson M."/>
            <person name="Richards J."/>
            <person name="Roberts A."/>
            <person name="Saif S."/>
            <person name="Shea T.D."/>
            <person name="Shenoy N."/>
            <person name="Sisk P."/>
            <person name="Stolte C."/>
            <person name="Sykes S.N."/>
            <person name="Walk T."/>
            <person name="White J."/>
            <person name="Yandava C."/>
            <person name="Izard J."/>
            <person name="Baranova O.V."/>
            <person name="Blanton J.M."/>
            <person name="Tanner A.C."/>
            <person name="Dewhirst F."/>
            <person name="Haas B."/>
            <person name="Nusbaum C."/>
            <person name="Birren B."/>
        </authorList>
    </citation>
    <scope>NUCLEOTIDE SEQUENCE [LARGE SCALE GENOMIC DNA]</scope>
    <source>
        <strain evidence="1 2">ATCC 29453</strain>
    </source>
</reference>
<dbReference type="eggNOG" id="ENOG503199W">
    <property type="taxonomic scope" value="Bacteria"/>
</dbReference>
<evidence type="ECO:0000313" key="2">
    <source>
        <dbReference type="Proteomes" id="UP000017813"/>
    </source>
</evidence>
<dbReference type="AlphaFoldDB" id="V9H6A3"/>
<evidence type="ECO:0000313" key="1">
    <source>
        <dbReference type="EMBL" id="EFG31510.1"/>
    </source>
</evidence>
<dbReference type="Pfam" id="PF11112">
    <property type="entry name" value="PyocinActivator"/>
    <property type="match status" value="1"/>
</dbReference>
<organism evidence="1 2">
    <name type="scientific">Simonsiella muelleri ATCC 29453</name>
    <dbReference type="NCBI Taxonomy" id="641147"/>
    <lineage>
        <taxon>Bacteria</taxon>
        <taxon>Pseudomonadati</taxon>
        <taxon>Pseudomonadota</taxon>
        <taxon>Betaproteobacteria</taxon>
        <taxon>Neisseriales</taxon>
        <taxon>Neisseriaceae</taxon>
        <taxon>Simonsiella</taxon>
    </lineage>
</organism>
<accession>V9H6A3</accession>
<dbReference type="OrthoDB" id="982642at2"/>
<dbReference type="InterPro" id="IPR020518">
    <property type="entry name" value="Tscrpt_reg_PrtN"/>
</dbReference>
<dbReference type="Proteomes" id="UP000017813">
    <property type="component" value="Unassembled WGS sequence"/>
</dbReference>
<protein>
    <recommendedName>
        <fullName evidence="3">Pyocin activator protein PrtN</fullName>
    </recommendedName>
</protein>
<dbReference type="HOGENOM" id="CLU_165465_1_1_4"/>
<dbReference type="STRING" id="641147.HMPREF9021_00780"/>
<dbReference type="GO" id="GO:0006355">
    <property type="term" value="P:regulation of DNA-templated transcription"/>
    <property type="evidence" value="ECO:0007669"/>
    <property type="project" value="InterPro"/>
</dbReference>
<dbReference type="EMBL" id="ADCY02000014">
    <property type="protein sequence ID" value="EFG31510.1"/>
    <property type="molecule type" value="Genomic_DNA"/>
</dbReference>
<proteinExistence type="predicted"/>
<name>V9H6A3_9NEIS</name>
<evidence type="ECO:0008006" key="3">
    <source>
        <dbReference type="Google" id="ProtNLM"/>
    </source>
</evidence>
<comment type="caution">
    <text evidence="1">The sequence shown here is derived from an EMBL/GenBank/DDBJ whole genome shotgun (WGS) entry which is preliminary data.</text>
</comment>
<reference evidence="1 2" key="2">
    <citation type="submission" date="2011-10" db="EMBL/GenBank/DDBJ databases">
        <title>The Genome Sequence of Simonsiella muelleri ATCC 29453.</title>
        <authorList>
            <consortium name="The Broad Institute Genome Sequencing Platform"/>
            <consortium name="The Broad Institute Genome Sequencing Center for Infectious Disease"/>
            <person name="Earl A."/>
            <person name="Ward D."/>
            <person name="Feldgarden M."/>
            <person name="Gevers D."/>
            <person name="Izard J."/>
            <person name="Baranova O.V."/>
            <person name="Blanton J.M."/>
            <person name="Tanner A.C."/>
            <person name="Dewhirst F."/>
            <person name="Young S.K."/>
            <person name="Zeng Q."/>
            <person name="Gargeya S."/>
            <person name="Fitzgerald M."/>
            <person name="Haas B."/>
            <person name="Abouelleil A."/>
            <person name="Alvarado L."/>
            <person name="Arachchi H.M."/>
            <person name="Berlin A."/>
            <person name="Brown A."/>
            <person name="Chapman S.B."/>
            <person name="Chen Z."/>
            <person name="Dunbar C."/>
            <person name="Freedman E."/>
            <person name="Gearin G."/>
            <person name="Goldberg J."/>
            <person name="Griggs A."/>
            <person name="Gujja S."/>
            <person name="Heiman D."/>
            <person name="Howarth C."/>
            <person name="Larson L."/>
            <person name="Lui A."/>
            <person name="MacDonald P.J.P."/>
            <person name="Montmayeur A."/>
            <person name="Murphy C."/>
            <person name="Neiman D."/>
            <person name="Pearson M."/>
            <person name="Priest M."/>
            <person name="Roberts A."/>
            <person name="Saif S."/>
            <person name="Shea T."/>
            <person name="Shenoy N."/>
            <person name="Sisk P."/>
            <person name="Stolte C."/>
            <person name="Sykes S."/>
            <person name="Wortman J."/>
            <person name="Nusbaum C."/>
            <person name="Birren B."/>
        </authorList>
    </citation>
    <scope>NUCLEOTIDE SEQUENCE [LARGE SCALE GENOMIC DNA]</scope>
    <source>
        <strain evidence="1 2">ATCC 29453</strain>
    </source>
</reference>
<keyword evidence="2" id="KW-1185">Reference proteome</keyword>
<sequence>MKHQYLDDKPTTAFILTMRYNSPYVLLDKVLQDYLPHINPKTAYQKANSQELPFPVFKADKNSNKSKFIVRITDLAKWLDNCAQDAEDEWKKVNE</sequence>
<gene>
    <name evidence="1" type="ORF">HMPREF9021_00780</name>
</gene>
<dbReference type="KEGG" id="smur:BWP33_09390"/>
<dbReference type="RefSeq" id="WP_002641563.1">
    <property type="nucleotide sequence ID" value="NZ_CP019448.1"/>
</dbReference>